<evidence type="ECO:0000313" key="2">
    <source>
        <dbReference type="EMBL" id="QDT70940.1"/>
    </source>
</evidence>
<feature type="transmembrane region" description="Helical" evidence="1">
    <location>
        <begin position="127"/>
        <end position="144"/>
    </location>
</feature>
<keyword evidence="1" id="KW-0812">Transmembrane</keyword>
<organism evidence="2 3">
    <name type="scientific">Lacipirellula limnantheis</name>
    <dbReference type="NCBI Taxonomy" id="2528024"/>
    <lineage>
        <taxon>Bacteria</taxon>
        <taxon>Pseudomonadati</taxon>
        <taxon>Planctomycetota</taxon>
        <taxon>Planctomycetia</taxon>
        <taxon>Pirellulales</taxon>
        <taxon>Lacipirellulaceae</taxon>
        <taxon>Lacipirellula</taxon>
    </lineage>
</organism>
<sequence length="407" mass="45171">MIKRIAEWLTATLPPNFLKLVLVGAIFFWGLERSFYTLLQLEIGQLPDDFQQVSGPRVWLLCCLVGWATWRAYMINPIYQSRFRAWLETTPWNPGGQLPFGRIELASQDAVCLSAAMIAFWHWPGSLWVPLAFLLPFIAILTFANSVKKQYVAAGTAVGLLTMLPVLALAMQPLLALACVCAAAAASEWGWRSTLRDYPWELVPTSKFQIDVTKQQEADGSCAWWPLVHPWRGTQIAPLLNGRETLLLAGFCGWLAVNATMTINSMEEHDAVMQNRPVADVVHRALPLVAGGVGLIAALIRLYSYAIWCAWPISLHGRIKTGRFFIPGYDRVFIAPLMTLAAGLIIPRVLLLLGAPTAATAFVTMFVIVLAAAGMRPTLATWSLTGEYRLMLHTPVDKRRTRQVATN</sequence>
<feature type="transmembrane region" description="Helical" evidence="1">
    <location>
        <begin position="357"/>
        <end position="375"/>
    </location>
</feature>
<evidence type="ECO:0000256" key="1">
    <source>
        <dbReference type="SAM" id="Phobius"/>
    </source>
</evidence>
<dbReference type="RefSeq" id="WP_145429924.1">
    <property type="nucleotide sequence ID" value="NZ_CP036339.1"/>
</dbReference>
<proteinExistence type="predicted"/>
<protein>
    <submittedName>
        <fullName evidence="2">Uncharacterized protein</fullName>
    </submittedName>
</protein>
<keyword evidence="3" id="KW-1185">Reference proteome</keyword>
<feature type="transmembrane region" description="Helical" evidence="1">
    <location>
        <begin position="286"/>
        <end position="311"/>
    </location>
</feature>
<feature type="transmembrane region" description="Helical" evidence="1">
    <location>
        <begin position="246"/>
        <end position="266"/>
    </location>
</feature>
<feature type="transmembrane region" description="Helical" evidence="1">
    <location>
        <begin position="332"/>
        <end position="351"/>
    </location>
</feature>
<accession>A0A517TRE2</accession>
<feature type="transmembrane region" description="Helical" evidence="1">
    <location>
        <begin position="58"/>
        <end position="79"/>
    </location>
</feature>
<dbReference type="AlphaFoldDB" id="A0A517TRE2"/>
<dbReference type="KEGG" id="llh:I41_00940"/>
<dbReference type="OrthoDB" id="290908at2"/>
<dbReference type="Proteomes" id="UP000317909">
    <property type="component" value="Chromosome"/>
</dbReference>
<dbReference type="EMBL" id="CP036339">
    <property type="protein sequence ID" value="QDT70940.1"/>
    <property type="molecule type" value="Genomic_DNA"/>
</dbReference>
<keyword evidence="1" id="KW-0472">Membrane</keyword>
<name>A0A517TRE2_9BACT</name>
<evidence type="ECO:0000313" key="3">
    <source>
        <dbReference type="Proteomes" id="UP000317909"/>
    </source>
</evidence>
<reference evidence="2 3" key="1">
    <citation type="submission" date="2019-02" db="EMBL/GenBank/DDBJ databases">
        <title>Deep-cultivation of Planctomycetes and their phenomic and genomic characterization uncovers novel biology.</title>
        <authorList>
            <person name="Wiegand S."/>
            <person name="Jogler M."/>
            <person name="Boedeker C."/>
            <person name="Pinto D."/>
            <person name="Vollmers J."/>
            <person name="Rivas-Marin E."/>
            <person name="Kohn T."/>
            <person name="Peeters S.H."/>
            <person name="Heuer A."/>
            <person name="Rast P."/>
            <person name="Oberbeckmann S."/>
            <person name="Bunk B."/>
            <person name="Jeske O."/>
            <person name="Meyerdierks A."/>
            <person name="Storesund J.E."/>
            <person name="Kallscheuer N."/>
            <person name="Luecker S."/>
            <person name="Lage O.M."/>
            <person name="Pohl T."/>
            <person name="Merkel B.J."/>
            <person name="Hornburger P."/>
            <person name="Mueller R.-W."/>
            <person name="Bruemmer F."/>
            <person name="Labrenz M."/>
            <person name="Spormann A.M."/>
            <person name="Op den Camp H."/>
            <person name="Overmann J."/>
            <person name="Amann R."/>
            <person name="Jetten M.S.M."/>
            <person name="Mascher T."/>
            <person name="Medema M.H."/>
            <person name="Devos D.P."/>
            <person name="Kaster A.-K."/>
            <person name="Ovreas L."/>
            <person name="Rohde M."/>
            <person name="Galperin M.Y."/>
            <person name="Jogler C."/>
        </authorList>
    </citation>
    <scope>NUCLEOTIDE SEQUENCE [LARGE SCALE GENOMIC DNA]</scope>
    <source>
        <strain evidence="2 3">I41</strain>
    </source>
</reference>
<keyword evidence="1" id="KW-1133">Transmembrane helix</keyword>
<gene>
    <name evidence="2" type="ORF">I41_00940</name>
</gene>